<evidence type="ECO:0000256" key="6">
    <source>
        <dbReference type="SAM" id="MobiDB-lite"/>
    </source>
</evidence>
<feature type="compositionally biased region" description="Polar residues" evidence="6">
    <location>
        <begin position="506"/>
        <end position="518"/>
    </location>
</feature>
<name>A0AAN9GJA5_9CAEN</name>
<dbReference type="Pfam" id="PF13181">
    <property type="entry name" value="TPR_8"/>
    <property type="match status" value="1"/>
</dbReference>
<feature type="region of interest" description="Disordered" evidence="6">
    <location>
        <begin position="121"/>
        <end position="165"/>
    </location>
</feature>
<evidence type="ECO:0000256" key="3">
    <source>
        <dbReference type="ARBA" id="ARBA00022737"/>
    </source>
</evidence>
<dbReference type="EMBL" id="JBAMIC010000003">
    <property type="protein sequence ID" value="KAK7110116.1"/>
    <property type="molecule type" value="Genomic_DNA"/>
</dbReference>
<protein>
    <recommendedName>
        <fullName evidence="7">RNA-polymerase II-associated protein 3-like C-terminal domain-containing protein</fullName>
    </recommendedName>
</protein>
<dbReference type="Pfam" id="PF13432">
    <property type="entry name" value="TPR_16"/>
    <property type="match status" value="1"/>
</dbReference>
<dbReference type="InterPro" id="IPR019734">
    <property type="entry name" value="TPR_rpt"/>
</dbReference>
<evidence type="ECO:0000313" key="9">
    <source>
        <dbReference type="Proteomes" id="UP001374579"/>
    </source>
</evidence>
<dbReference type="GO" id="GO:0031072">
    <property type="term" value="F:heat shock protein binding"/>
    <property type="evidence" value="ECO:0007669"/>
    <property type="project" value="TreeGrafter"/>
</dbReference>
<dbReference type="SUPFAM" id="SSF48452">
    <property type="entry name" value="TPR-like"/>
    <property type="match status" value="3"/>
</dbReference>
<feature type="compositionally biased region" description="Polar residues" evidence="6">
    <location>
        <begin position="736"/>
        <end position="761"/>
    </location>
</feature>
<dbReference type="PANTHER" id="PTHR45984">
    <property type="entry name" value="RNA (RNA) POLYMERASE II ASSOCIATED PROTEIN HOMOLOG"/>
    <property type="match status" value="1"/>
</dbReference>
<dbReference type="Proteomes" id="UP001374579">
    <property type="component" value="Unassembled WGS sequence"/>
</dbReference>
<feature type="compositionally biased region" description="Acidic residues" evidence="6">
    <location>
        <begin position="358"/>
        <end position="376"/>
    </location>
</feature>
<feature type="compositionally biased region" description="Basic and acidic residues" evidence="6">
    <location>
        <begin position="71"/>
        <end position="88"/>
    </location>
</feature>
<feature type="compositionally biased region" description="Basic and acidic residues" evidence="6">
    <location>
        <begin position="422"/>
        <end position="446"/>
    </location>
</feature>
<dbReference type="GO" id="GO:0006626">
    <property type="term" value="P:protein targeting to mitochondrion"/>
    <property type="evidence" value="ECO:0007669"/>
    <property type="project" value="TreeGrafter"/>
</dbReference>
<keyword evidence="2" id="KW-0963">Cytoplasm</keyword>
<feature type="domain" description="RNA-polymerase II-associated protein 3-like C-terminal" evidence="7">
    <location>
        <begin position="1014"/>
        <end position="1103"/>
    </location>
</feature>
<feature type="compositionally biased region" description="Polar residues" evidence="6">
    <location>
        <begin position="469"/>
        <end position="478"/>
    </location>
</feature>
<keyword evidence="3" id="KW-0677">Repeat</keyword>
<feature type="region of interest" description="Disordered" evidence="6">
    <location>
        <begin position="729"/>
        <end position="785"/>
    </location>
</feature>
<organism evidence="8 9">
    <name type="scientific">Littorina saxatilis</name>
    <dbReference type="NCBI Taxonomy" id="31220"/>
    <lineage>
        <taxon>Eukaryota</taxon>
        <taxon>Metazoa</taxon>
        <taxon>Spiralia</taxon>
        <taxon>Lophotrochozoa</taxon>
        <taxon>Mollusca</taxon>
        <taxon>Gastropoda</taxon>
        <taxon>Caenogastropoda</taxon>
        <taxon>Littorinimorpha</taxon>
        <taxon>Littorinoidea</taxon>
        <taxon>Littorinidae</taxon>
        <taxon>Littorina</taxon>
    </lineage>
</organism>
<dbReference type="GO" id="GO:0005739">
    <property type="term" value="C:mitochondrion"/>
    <property type="evidence" value="ECO:0007669"/>
    <property type="project" value="TreeGrafter"/>
</dbReference>
<feature type="repeat" description="TPR" evidence="5">
    <location>
        <begin position="257"/>
        <end position="290"/>
    </location>
</feature>
<keyword evidence="4 5" id="KW-0802">TPR repeat</keyword>
<feature type="repeat" description="TPR" evidence="5">
    <location>
        <begin position="846"/>
        <end position="879"/>
    </location>
</feature>
<feature type="region of interest" description="Disordered" evidence="6">
    <location>
        <begin position="180"/>
        <end position="209"/>
    </location>
</feature>
<feature type="compositionally biased region" description="Basic and acidic residues" evidence="6">
    <location>
        <begin position="180"/>
        <end position="195"/>
    </location>
</feature>
<comment type="caution">
    <text evidence="8">The sequence shown here is derived from an EMBL/GenBank/DDBJ whole genome shotgun (WGS) entry which is preliminary data.</text>
</comment>
<evidence type="ECO:0000256" key="1">
    <source>
        <dbReference type="ARBA" id="ARBA00004496"/>
    </source>
</evidence>
<keyword evidence="9" id="KW-1185">Reference proteome</keyword>
<feature type="repeat" description="TPR" evidence="5">
    <location>
        <begin position="812"/>
        <end position="845"/>
    </location>
</feature>
<dbReference type="SMART" id="SM00028">
    <property type="entry name" value="TPR"/>
    <property type="match status" value="9"/>
</dbReference>
<dbReference type="InterPro" id="IPR051982">
    <property type="entry name" value="CiliaryAsmbly_MitoImport"/>
</dbReference>
<evidence type="ECO:0000256" key="2">
    <source>
        <dbReference type="ARBA" id="ARBA00022490"/>
    </source>
</evidence>
<evidence type="ECO:0000256" key="4">
    <source>
        <dbReference type="ARBA" id="ARBA00022803"/>
    </source>
</evidence>
<dbReference type="PANTHER" id="PTHR45984:SF1">
    <property type="entry name" value="SPAG1 AXONEMAL DYNEIN ASSEMBLY FACTOR"/>
    <property type="match status" value="1"/>
</dbReference>
<evidence type="ECO:0000256" key="5">
    <source>
        <dbReference type="PROSITE-ProRule" id="PRU00339"/>
    </source>
</evidence>
<dbReference type="PROSITE" id="PS50005">
    <property type="entry name" value="TPR"/>
    <property type="match status" value="3"/>
</dbReference>
<gene>
    <name evidence="8" type="ORF">V1264_014043</name>
</gene>
<dbReference type="InterPro" id="IPR011990">
    <property type="entry name" value="TPR-like_helical_dom_sf"/>
</dbReference>
<reference evidence="8 9" key="1">
    <citation type="submission" date="2024-02" db="EMBL/GenBank/DDBJ databases">
        <title>Chromosome-scale genome assembly of the rough periwinkle Littorina saxatilis.</title>
        <authorList>
            <person name="De Jode A."/>
            <person name="Faria R."/>
            <person name="Formenti G."/>
            <person name="Sims Y."/>
            <person name="Smith T.P."/>
            <person name="Tracey A."/>
            <person name="Wood J.M.D."/>
            <person name="Zagrodzka Z.B."/>
            <person name="Johannesson K."/>
            <person name="Butlin R.K."/>
            <person name="Leder E.H."/>
        </authorList>
    </citation>
    <scope>NUCLEOTIDE SEQUENCE [LARGE SCALE GENOMIC DNA]</scope>
    <source>
        <strain evidence="8">Snail1</strain>
        <tissue evidence="8">Muscle</tissue>
    </source>
</reference>
<proteinExistence type="predicted"/>
<feature type="region of interest" description="Disordered" evidence="6">
    <location>
        <begin position="54"/>
        <end position="88"/>
    </location>
</feature>
<evidence type="ECO:0000313" key="8">
    <source>
        <dbReference type="EMBL" id="KAK7110116.1"/>
    </source>
</evidence>
<feature type="region of interest" description="Disordered" evidence="6">
    <location>
        <begin position="900"/>
        <end position="1009"/>
    </location>
</feature>
<dbReference type="GO" id="GO:0005829">
    <property type="term" value="C:cytosol"/>
    <property type="evidence" value="ECO:0007669"/>
    <property type="project" value="TreeGrafter"/>
</dbReference>
<feature type="compositionally biased region" description="Low complexity" evidence="6">
    <location>
        <begin position="946"/>
        <end position="965"/>
    </location>
</feature>
<dbReference type="Pfam" id="PF13877">
    <property type="entry name" value="RPAP3_C"/>
    <property type="match status" value="1"/>
</dbReference>
<feature type="region of interest" description="Disordered" evidence="6">
    <location>
        <begin position="534"/>
        <end position="559"/>
    </location>
</feature>
<accession>A0AAN9GJA5</accession>
<dbReference type="InterPro" id="IPR025986">
    <property type="entry name" value="RPAP3-like_C"/>
</dbReference>
<dbReference type="AlphaFoldDB" id="A0AAN9GJA5"/>
<sequence>MTQDFFKAENTKRYDIPLTHLDYGYVRECNDVKELEKILRILRSGDEGCFPDLERETEGRLESLNPKSRVLRKDNPPTRLEDLDKTERENLSHDMEKWKSEMANKEDIFSSKVVTMTPTAEDEASAFDDDPNLPPVRSGKVISKDGKVKDAAATASEKGTKKKVMPRSYKEWDKFDIDKELEKAEEEQPSKKKQDNVPSSFKPEGISHKIDTEGMTVEEKSAKAMREKEKGNEAFHAHDYEESLVYYSRSLSIAPLAATFNNRALAYLRLEKWKEAINDCSSVLKSEPKNVKALLRRGTALKGRQDLVAARTDLEAVLALEPNNKTAQDQLKEIEKVEKKAMKEKEERKEKGRRMIIEEVEGSDEENNDDDVTEEIIVEKPEKKKGGATLTNGHAEEMTSMASGQETLAESAEETSAPSKVKSQEPKEQEEDSKSKDNTKKNKDIWTAEETPPPQQQQTAADDKKPKLVTTSILSDQWQPVPGTKGHSHTQKSANKQKGAGDSEKINGSLSSTESFGDSLQNKSCVEKVAEAVQNGQGDAAEPASSSEEEESAVENEPVHSRPVFVQRAFLPNDAGLREKGNNFFRSGQYPEAIKIYTTLIDRVKKAPDQVVNLSLIYSNRAACHLKTGDCQSAISDCTTSLSLVAHSAKPLLRRASAYETMEKYRQAYVDYKHVITVDATSALAHEGASRCQKHLRDIDGNQWRDKLPPLVRVSQWDIPEIIDEAASTERERVQQKQSVTAPSQQKETPKTFSPKPQNTAVAKETPVRKALSPEEQFEETKAQGNKHVQKGEYEAAAKCYCQCVGLFTDRTAVYTNRALCYLKLSKAKEAEADCSTALTLEPNNSKAFYRRALARKEQKHYKESLQDLLQLLRLEPANGAAKKEMEMVKKLYKQEYDQLKGQPAATEKQKPPEKQRKRMKIVEVDDDSDSEKKESQPHQTTATIPQASAPQSTQLPPSQSQAASDKQSTAAPRPQQDSRKPGRSKSKKSGAKETSVGLPVTPPSAPKLQGKITPFEFIQHWNSLKQAKEIQPYVQLLEQISPDDLPGVISNKLDGHMLQIISRCAAHDAQTGEVERAYSILHNVRQVPRFTTVSMFLSNKEKQDIRKVLETISSLGTHSSEEVSSVRRDYGVK</sequence>
<feature type="compositionally biased region" description="Basic and acidic residues" evidence="6">
    <location>
        <begin position="342"/>
        <end position="357"/>
    </location>
</feature>
<evidence type="ECO:0000259" key="7">
    <source>
        <dbReference type="Pfam" id="PF13877"/>
    </source>
</evidence>
<comment type="subcellular location">
    <subcellularLocation>
        <location evidence="1">Cytoplasm</location>
    </subcellularLocation>
</comment>
<feature type="region of interest" description="Disordered" evidence="6">
    <location>
        <begin position="342"/>
        <end position="518"/>
    </location>
</feature>
<feature type="compositionally biased region" description="Acidic residues" evidence="6">
    <location>
        <begin position="121"/>
        <end position="131"/>
    </location>
</feature>
<dbReference type="Gene3D" id="1.25.40.10">
    <property type="entry name" value="Tetratricopeptide repeat domain"/>
    <property type="match status" value="3"/>
</dbReference>